<evidence type="ECO:0000256" key="2">
    <source>
        <dbReference type="SAM" id="Phobius"/>
    </source>
</evidence>
<accession>A0AAD9JMF7</accession>
<reference evidence="4" key="1">
    <citation type="journal article" date="2023" name="Mol. Biol. Evol.">
        <title>Third-Generation Sequencing Reveals the Adaptive Role of the Epigenome in Three Deep-Sea Polychaetes.</title>
        <authorList>
            <person name="Perez M."/>
            <person name="Aroh O."/>
            <person name="Sun Y."/>
            <person name="Lan Y."/>
            <person name="Juniper S.K."/>
            <person name="Young C.R."/>
            <person name="Angers B."/>
            <person name="Qian P.Y."/>
        </authorList>
    </citation>
    <scope>NUCLEOTIDE SEQUENCE</scope>
    <source>
        <strain evidence="4">P08H-3</strain>
    </source>
</reference>
<feature type="signal peptide" evidence="3">
    <location>
        <begin position="1"/>
        <end position="21"/>
    </location>
</feature>
<organism evidence="4 5">
    <name type="scientific">Paralvinella palmiformis</name>
    <dbReference type="NCBI Taxonomy" id="53620"/>
    <lineage>
        <taxon>Eukaryota</taxon>
        <taxon>Metazoa</taxon>
        <taxon>Spiralia</taxon>
        <taxon>Lophotrochozoa</taxon>
        <taxon>Annelida</taxon>
        <taxon>Polychaeta</taxon>
        <taxon>Sedentaria</taxon>
        <taxon>Canalipalpata</taxon>
        <taxon>Terebellida</taxon>
        <taxon>Terebelliformia</taxon>
        <taxon>Alvinellidae</taxon>
        <taxon>Paralvinella</taxon>
    </lineage>
</organism>
<gene>
    <name evidence="4" type="ORF">LSH36_241g03032</name>
</gene>
<feature type="region of interest" description="Disordered" evidence="1">
    <location>
        <begin position="282"/>
        <end position="309"/>
    </location>
</feature>
<evidence type="ECO:0000256" key="1">
    <source>
        <dbReference type="SAM" id="MobiDB-lite"/>
    </source>
</evidence>
<dbReference type="AlphaFoldDB" id="A0AAD9JMF7"/>
<feature type="transmembrane region" description="Helical" evidence="2">
    <location>
        <begin position="253"/>
        <end position="276"/>
    </location>
</feature>
<comment type="caution">
    <text evidence="4">The sequence shown here is derived from an EMBL/GenBank/DDBJ whole genome shotgun (WGS) entry which is preliminary data.</text>
</comment>
<feature type="compositionally biased region" description="Basic and acidic residues" evidence="1">
    <location>
        <begin position="291"/>
        <end position="301"/>
    </location>
</feature>
<keyword evidence="3" id="KW-0732">Signal</keyword>
<keyword evidence="2" id="KW-0472">Membrane</keyword>
<name>A0AAD9JMF7_9ANNE</name>
<evidence type="ECO:0000256" key="3">
    <source>
        <dbReference type="SAM" id="SignalP"/>
    </source>
</evidence>
<dbReference type="Proteomes" id="UP001208570">
    <property type="component" value="Unassembled WGS sequence"/>
</dbReference>
<evidence type="ECO:0000313" key="4">
    <source>
        <dbReference type="EMBL" id="KAK2155406.1"/>
    </source>
</evidence>
<proteinExistence type="predicted"/>
<dbReference type="EMBL" id="JAODUP010000241">
    <property type="protein sequence ID" value="KAK2155406.1"/>
    <property type="molecule type" value="Genomic_DNA"/>
</dbReference>
<keyword evidence="2" id="KW-1133">Transmembrane helix</keyword>
<feature type="chain" id="PRO_5042117329" evidence="3">
    <location>
        <begin position="22"/>
        <end position="455"/>
    </location>
</feature>
<sequence>MQFGLSIETLLLLCCVLGTLARTTTGYVKTEETDEEHNIRTQDSIKIGRIRKCTKEMLSKVIYLPLTIPTDGIFFKFKLFLISKDPVFIQLWRPVNDDEKFYPIEYRGDRQPQCPVVRRGDKLGILSTTPRLAVPVYFNLSSLKIPAARWAGSSQLHSEDTVKFSGLLFPFGFSMETFIYKDSSQRQERIFRAYQPCPVMLVPKYPSTTGATITAITRITSSMTPSTKSSPEPNFTEVFNGNTDTKSSKVIDIAIGVMAGVIVVAIISVVVLVMYYRRRHQKDPLQSQPKHGVDQSKDRPDCTPSAPTPNPAYGVNCDFLNNYEIPKNIKSQSLESHGYHPLVPPRPNNPEDSRISGTYEEIKDTLNKGSAVRGCDVRSDQMTLPENKYELYDCAEYKNLKTDKNNEEIILKYNIVLDSLTSDPELQGKNHKCDPGRTAAYLDLIPRMKYSPNAL</sequence>
<keyword evidence="5" id="KW-1185">Reference proteome</keyword>
<evidence type="ECO:0000313" key="5">
    <source>
        <dbReference type="Proteomes" id="UP001208570"/>
    </source>
</evidence>
<keyword evidence="2" id="KW-0812">Transmembrane</keyword>
<protein>
    <submittedName>
        <fullName evidence="4">Uncharacterized protein</fullName>
    </submittedName>
</protein>